<dbReference type="EMBL" id="FQ312005">
    <property type="protein sequence ID" value="CBW25408.1"/>
    <property type="molecule type" value="Genomic_DNA"/>
</dbReference>
<dbReference type="InterPro" id="IPR003848">
    <property type="entry name" value="DUF218"/>
</dbReference>
<accession>E1X4H8</accession>
<dbReference type="Gene3D" id="3.40.50.620">
    <property type="entry name" value="HUPs"/>
    <property type="match status" value="1"/>
</dbReference>
<dbReference type="CDD" id="cd06259">
    <property type="entry name" value="YdcF-like"/>
    <property type="match status" value="1"/>
</dbReference>
<keyword evidence="4" id="KW-1185">Reference proteome</keyword>
<dbReference type="AlphaFoldDB" id="E1X4H8"/>
<dbReference type="PATRIC" id="fig|862908.3.peg.473"/>
<dbReference type="OrthoDB" id="9812311at2"/>
<evidence type="ECO:0000256" key="1">
    <source>
        <dbReference type="SAM" id="Phobius"/>
    </source>
</evidence>
<keyword evidence="1" id="KW-1133">Transmembrane helix</keyword>
<dbReference type="KEGG" id="bmx:BMS_0495"/>
<keyword evidence="1" id="KW-0812">Transmembrane</keyword>
<dbReference type="Pfam" id="PF02698">
    <property type="entry name" value="DUF218"/>
    <property type="match status" value="1"/>
</dbReference>
<feature type="transmembrane region" description="Helical" evidence="1">
    <location>
        <begin position="21"/>
        <end position="44"/>
    </location>
</feature>
<dbReference type="Proteomes" id="UP000008963">
    <property type="component" value="Chromosome"/>
</dbReference>
<dbReference type="HOGENOM" id="CLU_1298346_0_0_7"/>
<dbReference type="GO" id="GO:0043164">
    <property type="term" value="P:Gram-negative-bacterium-type cell wall biogenesis"/>
    <property type="evidence" value="ECO:0007669"/>
    <property type="project" value="TreeGrafter"/>
</dbReference>
<keyword evidence="1" id="KW-0472">Membrane</keyword>
<dbReference type="GO" id="GO:0000270">
    <property type="term" value="P:peptidoglycan metabolic process"/>
    <property type="evidence" value="ECO:0007669"/>
    <property type="project" value="TreeGrafter"/>
</dbReference>
<evidence type="ECO:0000259" key="2">
    <source>
        <dbReference type="Pfam" id="PF02698"/>
    </source>
</evidence>
<sequence length="212" mass="25219">MFKKRYIFETQRTKILRYLQNIVFISLVSIILYAIMSLIFVLIARNYNQETEKTFYNRSPDLIVVFTGDSGRIPLAVQLAKKYKQSNIFITGVYSKNSVDSLLRPLKIDEEIDTNLLTIDYLARNTVENVISTLRHLRERKGNKKIIVISHDYHVMRIKLIFNKLMEADDDYQLYFYSVESDFDNMRNIKIVAKEVYKWIRTYGFLMLWSPE</sequence>
<name>E1X4H8_HALMS</name>
<dbReference type="eggNOG" id="COG1434">
    <property type="taxonomic scope" value="Bacteria"/>
</dbReference>
<dbReference type="STRING" id="862908.BMS_0495"/>
<proteinExistence type="predicted"/>
<evidence type="ECO:0000313" key="4">
    <source>
        <dbReference type="Proteomes" id="UP000008963"/>
    </source>
</evidence>
<organism evidence="3 4">
    <name type="scientific">Halobacteriovorax marinus (strain ATCC BAA-682 / DSM 15412 / SJ)</name>
    <name type="common">Bacteriovorax marinus</name>
    <dbReference type="NCBI Taxonomy" id="862908"/>
    <lineage>
        <taxon>Bacteria</taxon>
        <taxon>Pseudomonadati</taxon>
        <taxon>Bdellovibrionota</taxon>
        <taxon>Bacteriovoracia</taxon>
        <taxon>Bacteriovoracales</taxon>
        <taxon>Halobacteriovoraceae</taxon>
        <taxon>Halobacteriovorax</taxon>
    </lineage>
</organism>
<dbReference type="GO" id="GO:0005886">
    <property type="term" value="C:plasma membrane"/>
    <property type="evidence" value="ECO:0007669"/>
    <property type="project" value="TreeGrafter"/>
</dbReference>
<dbReference type="InterPro" id="IPR014729">
    <property type="entry name" value="Rossmann-like_a/b/a_fold"/>
</dbReference>
<evidence type="ECO:0000313" key="3">
    <source>
        <dbReference type="EMBL" id="CBW25408.1"/>
    </source>
</evidence>
<dbReference type="RefSeq" id="WP_014243195.1">
    <property type="nucleotide sequence ID" value="NC_016620.1"/>
</dbReference>
<dbReference type="InterPro" id="IPR051599">
    <property type="entry name" value="Cell_Envelope_Assoc"/>
</dbReference>
<feature type="domain" description="DUF218" evidence="2">
    <location>
        <begin position="61"/>
        <end position="165"/>
    </location>
</feature>
<dbReference type="PANTHER" id="PTHR30336:SF4">
    <property type="entry name" value="ENVELOPE BIOGENESIS FACTOR ELYC"/>
    <property type="match status" value="1"/>
</dbReference>
<protein>
    <submittedName>
        <fullName evidence="3">Membrane protein</fullName>
    </submittedName>
</protein>
<reference evidence="4" key="1">
    <citation type="journal article" date="2013" name="ISME J.">
        <title>A small predatory core genome in the divergent marine Bacteriovorax marinus SJ and the terrestrial Bdellovibrio bacteriovorus.</title>
        <authorList>
            <person name="Crossman L.C."/>
            <person name="Chen H."/>
            <person name="Cerdeno-Tarraga A.M."/>
            <person name="Brooks K."/>
            <person name="Quail M.A."/>
            <person name="Pineiro S.A."/>
            <person name="Hobley L."/>
            <person name="Sockett R.E."/>
            <person name="Bentley S.D."/>
            <person name="Parkhill J."/>
            <person name="Williams H.N."/>
            <person name="Stine O.C."/>
        </authorList>
    </citation>
    <scope>NUCLEOTIDE SEQUENCE [LARGE SCALE GENOMIC DNA]</scope>
    <source>
        <strain evidence="4">ATCC BAA-682 / DSM 15412 / SJ</strain>
    </source>
</reference>
<dbReference type="PANTHER" id="PTHR30336">
    <property type="entry name" value="INNER MEMBRANE PROTEIN, PROBABLE PERMEASE"/>
    <property type="match status" value="1"/>
</dbReference>
<gene>
    <name evidence="3" type="ordered locus">BMS_0495</name>
</gene>